<evidence type="ECO:0000256" key="1">
    <source>
        <dbReference type="SAM" id="SignalP"/>
    </source>
</evidence>
<reference evidence="2" key="2">
    <citation type="journal article" date="2015" name="Data Brief">
        <title>Shoot transcriptome of the giant reed, Arundo donax.</title>
        <authorList>
            <person name="Barrero R.A."/>
            <person name="Guerrero F.D."/>
            <person name="Moolhuijzen P."/>
            <person name="Goolsby J.A."/>
            <person name="Tidwell J."/>
            <person name="Bellgard S.E."/>
            <person name="Bellgard M.I."/>
        </authorList>
    </citation>
    <scope>NUCLEOTIDE SEQUENCE</scope>
    <source>
        <tissue evidence="2">Shoot tissue taken approximately 20 cm above the soil surface</tissue>
    </source>
</reference>
<organism evidence="2">
    <name type="scientific">Arundo donax</name>
    <name type="common">Giant reed</name>
    <name type="synonym">Donax arundinaceus</name>
    <dbReference type="NCBI Taxonomy" id="35708"/>
    <lineage>
        <taxon>Eukaryota</taxon>
        <taxon>Viridiplantae</taxon>
        <taxon>Streptophyta</taxon>
        <taxon>Embryophyta</taxon>
        <taxon>Tracheophyta</taxon>
        <taxon>Spermatophyta</taxon>
        <taxon>Magnoliopsida</taxon>
        <taxon>Liliopsida</taxon>
        <taxon>Poales</taxon>
        <taxon>Poaceae</taxon>
        <taxon>PACMAD clade</taxon>
        <taxon>Arundinoideae</taxon>
        <taxon>Arundineae</taxon>
        <taxon>Arundo</taxon>
    </lineage>
</organism>
<protein>
    <submittedName>
        <fullName evidence="2">Uncharacterized protein</fullName>
    </submittedName>
</protein>
<accession>A0A0A9CG03</accession>
<dbReference type="EMBL" id="GBRH01224502">
    <property type="protein sequence ID" value="JAD73393.1"/>
    <property type="molecule type" value="Transcribed_RNA"/>
</dbReference>
<feature type="chain" id="PRO_5002046051" evidence="1">
    <location>
        <begin position="20"/>
        <end position="46"/>
    </location>
</feature>
<proteinExistence type="predicted"/>
<evidence type="ECO:0000313" key="2">
    <source>
        <dbReference type="EMBL" id="JAD73393.1"/>
    </source>
</evidence>
<sequence>MCSILCFFLVYLVNKYVLNLNLLSSFPICLCMGRETSFPLCIFLCC</sequence>
<feature type="signal peptide" evidence="1">
    <location>
        <begin position="1"/>
        <end position="19"/>
    </location>
</feature>
<reference evidence="2" key="1">
    <citation type="submission" date="2014-09" db="EMBL/GenBank/DDBJ databases">
        <authorList>
            <person name="Magalhaes I.L.F."/>
            <person name="Oliveira U."/>
            <person name="Santos F.R."/>
            <person name="Vidigal T.H.D.A."/>
            <person name="Brescovit A.D."/>
            <person name="Santos A.J."/>
        </authorList>
    </citation>
    <scope>NUCLEOTIDE SEQUENCE</scope>
    <source>
        <tissue evidence="2">Shoot tissue taken approximately 20 cm above the soil surface</tissue>
    </source>
</reference>
<keyword evidence="1" id="KW-0732">Signal</keyword>
<dbReference type="AlphaFoldDB" id="A0A0A9CG03"/>
<name>A0A0A9CG03_ARUDO</name>